<sequence length="270" mass="28872">MTMLRRRTRRPKPDTRKPAPPAVTETRSRRRARPGAVVPAELIVTEETTPQAKASRANVVLVTGFEPFGGEASNPSWEICKRLPATIGKTRVETLQVPCLFRTSIETVAEAIEKLKPALVVCIGQAGGRDRISIERVGINIDDARAPDNGGERPVDEAIAPNGPPAYFTTLPIKAMAKAVRDAGIPAEVSNTAGTYVCNHLLYGVLHFIAASGHATRAGFIHVPYADAQVLDKPGQPSMSVDAMARGIEAAITAALAHKTDTKISEGRET</sequence>
<evidence type="ECO:0000256" key="2">
    <source>
        <dbReference type="ARBA" id="ARBA00002280"/>
    </source>
</evidence>
<dbReference type="Pfam" id="PF01470">
    <property type="entry name" value="Peptidase_C15"/>
    <property type="match status" value="1"/>
</dbReference>
<evidence type="ECO:0000256" key="3">
    <source>
        <dbReference type="ARBA" id="ARBA00004496"/>
    </source>
</evidence>
<name>A0A6M4GSC2_9PROT</name>
<dbReference type="AlphaFoldDB" id="A0A6M4GSC2"/>
<dbReference type="InterPro" id="IPR000816">
    <property type="entry name" value="Peptidase_C15"/>
</dbReference>
<accession>A0A6M4GSC2</accession>
<dbReference type="CDD" id="cd00501">
    <property type="entry name" value="Peptidase_C15"/>
    <property type="match status" value="1"/>
</dbReference>
<dbReference type="PANTHER" id="PTHR23402:SF1">
    <property type="entry name" value="PYROGLUTAMYL-PEPTIDASE I"/>
    <property type="match status" value="1"/>
</dbReference>
<reference evidence="13 14" key="1">
    <citation type="submission" date="2020-04" db="EMBL/GenBank/DDBJ databases">
        <title>Usitatibacter rugosus gen. nov., sp. nov. and Usitatibacter palustris sp. nov., novel members of Usitatibacteraceae fam. nov. within the order Nitrosomonadales isolated from soil.</title>
        <authorList>
            <person name="Huber K.J."/>
            <person name="Neumann-Schaal M."/>
            <person name="Geppert A."/>
            <person name="Luckner M."/>
            <person name="Wanner G."/>
            <person name="Overmann J."/>
        </authorList>
    </citation>
    <scope>NUCLEOTIDE SEQUENCE [LARGE SCALE GENOMIC DNA]</scope>
    <source>
        <strain evidence="13 14">0125_3</strain>
    </source>
</reference>
<dbReference type="KEGG" id="uru:DSM104443_01053"/>
<feature type="region of interest" description="Disordered" evidence="12">
    <location>
        <begin position="1"/>
        <end position="34"/>
    </location>
</feature>
<keyword evidence="8 9" id="KW-0788">Thiol protease</keyword>
<comment type="catalytic activity">
    <reaction evidence="1 9 10">
        <text>Release of an N-terminal pyroglutamyl group from a polypeptide, the second amino acid generally not being Pro.</text>
        <dbReference type="EC" id="3.4.19.3"/>
    </reaction>
</comment>
<keyword evidence="14" id="KW-1185">Reference proteome</keyword>
<organism evidence="13 14">
    <name type="scientific">Usitatibacter rugosus</name>
    <dbReference type="NCBI Taxonomy" id="2732067"/>
    <lineage>
        <taxon>Bacteria</taxon>
        <taxon>Pseudomonadati</taxon>
        <taxon>Pseudomonadota</taxon>
        <taxon>Betaproteobacteria</taxon>
        <taxon>Nitrosomonadales</taxon>
        <taxon>Usitatibacteraceae</taxon>
        <taxon>Usitatibacter</taxon>
    </lineage>
</organism>
<comment type="similarity">
    <text evidence="4 9">Belongs to the peptidase C15 family.</text>
</comment>
<evidence type="ECO:0000256" key="8">
    <source>
        <dbReference type="ARBA" id="ARBA00022807"/>
    </source>
</evidence>
<dbReference type="Proteomes" id="UP000501534">
    <property type="component" value="Chromosome"/>
</dbReference>
<feature type="active site" evidence="9">
    <location>
        <position position="222"/>
    </location>
</feature>
<keyword evidence="5 9" id="KW-0963">Cytoplasm</keyword>
<dbReference type="GO" id="GO:0016920">
    <property type="term" value="F:pyroglutamyl-peptidase activity"/>
    <property type="evidence" value="ECO:0007669"/>
    <property type="project" value="UniProtKB-UniRule"/>
</dbReference>
<dbReference type="EMBL" id="CP053069">
    <property type="protein sequence ID" value="QJR10002.1"/>
    <property type="molecule type" value="Genomic_DNA"/>
</dbReference>
<dbReference type="InterPro" id="IPR016125">
    <property type="entry name" value="Peptidase_C15-like"/>
</dbReference>
<dbReference type="EC" id="3.4.19.3" evidence="9"/>
<dbReference type="PANTHER" id="PTHR23402">
    <property type="entry name" value="PROTEASE FAMILY C15 PYROGLUTAMYL-PEPTIDASE I-RELATED"/>
    <property type="match status" value="1"/>
</dbReference>
<keyword evidence="6 9" id="KW-0645">Protease</keyword>
<dbReference type="InterPro" id="IPR033693">
    <property type="entry name" value="PGPEP1_Glu_AS"/>
</dbReference>
<gene>
    <name evidence="13" type="primary">pcp_1</name>
    <name evidence="9" type="synonym">pcp</name>
    <name evidence="13" type="ORF">DSM104443_01053</name>
</gene>
<protein>
    <recommendedName>
        <fullName evidence="9">Pyrrolidone-carboxylate peptidase</fullName>
        <ecNumber evidence="9">3.4.19.3</ecNumber>
    </recommendedName>
    <alternativeName>
        <fullName evidence="9">5-oxoprolyl-peptidase</fullName>
    </alternativeName>
    <alternativeName>
        <fullName evidence="9">Pyroglutamyl-peptidase I</fullName>
        <shortName evidence="9">PGP-I</shortName>
        <shortName evidence="9">Pyrase</shortName>
    </alternativeName>
</protein>
<dbReference type="NCBIfam" id="NF009676">
    <property type="entry name" value="PRK13197.1"/>
    <property type="match status" value="1"/>
</dbReference>
<comment type="function">
    <text evidence="2 9">Removes 5-oxoproline from various penultimate amino acid residues except L-proline.</text>
</comment>
<dbReference type="PRINTS" id="PR00706">
    <property type="entry name" value="PYROGLUPTASE"/>
</dbReference>
<evidence type="ECO:0000256" key="6">
    <source>
        <dbReference type="ARBA" id="ARBA00022670"/>
    </source>
</evidence>
<evidence type="ECO:0000256" key="4">
    <source>
        <dbReference type="ARBA" id="ARBA00006641"/>
    </source>
</evidence>
<evidence type="ECO:0000256" key="10">
    <source>
        <dbReference type="PROSITE-ProRule" id="PRU10076"/>
    </source>
</evidence>
<dbReference type="NCBIfam" id="TIGR00504">
    <property type="entry name" value="pyro_pdase"/>
    <property type="match status" value="1"/>
</dbReference>
<dbReference type="SUPFAM" id="SSF53182">
    <property type="entry name" value="Pyrrolidone carboxyl peptidase (pyroglutamate aminopeptidase)"/>
    <property type="match status" value="1"/>
</dbReference>
<dbReference type="InterPro" id="IPR036440">
    <property type="entry name" value="Peptidase_C15-like_sf"/>
</dbReference>
<dbReference type="GO" id="GO:0006508">
    <property type="term" value="P:proteolysis"/>
    <property type="evidence" value="ECO:0007669"/>
    <property type="project" value="UniProtKB-KW"/>
</dbReference>
<evidence type="ECO:0000256" key="1">
    <source>
        <dbReference type="ARBA" id="ARBA00001770"/>
    </source>
</evidence>
<dbReference type="InterPro" id="IPR033694">
    <property type="entry name" value="PGPEP1_Cys_AS"/>
</dbReference>
<evidence type="ECO:0000256" key="5">
    <source>
        <dbReference type="ARBA" id="ARBA00022490"/>
    </source>
</evidence>
<evidence type="ECO:0000256" key="11">
    <source>
        <dbReference type="PROSITE-ProRule" id="PRU10077"/>
    </source>
</evidence>
<proteinExistence type="inferred from homology"/>
<dbReference type="PROSITE" id="PS01334">
    <property type="entry name" value="PYRASE_CYS"/>
    <property type="match status" value="1"/>
</dbReference>
<dbReference type="PROSITE" id="PS01333">
    <property type="entry name" value="PYRASE_GLU"/>
    <property type="match status" value="1"/>
</dbReference>
<comment type="subunit">
    <text evidence="9">Homotetramer.</text>
</comment>
<comment type="subcellular location">
    <subcellularLocation>
        <location evidence="3 9">Cytoplasm</location>
    </subcellularLocation>
</comment>
<feature type="compositionally biased region" description="Basic residues" evidence="12">
    <location>
        <begin position="1"/>
        <end position="10"/>
    </location>
</feature>
<dbReference type="GO" id="GO:0005829">
    <property type="term" value="C:cytosol"/>
    <property type="evidence" value="ECO:0007669"/>
    <property type="project" value="InterPro"/>
</dbReference>
<evidence type="ECO:0000256" key="7">
    <source>
        <dbReference type="ARBA" id="ARBA00022801"/>
    </source>
</evidence>
<dbReference type="FunFam" id="3.40.630.20:FF:000001">
    <property type="entry name" value="Pyrrolidone-carboxylate peptidase"/>
    <property type="match status" value="1"/>
</dbReference>
<evidence type="ECO:0000256" key="9">
    <source>
        <dbReference type="HAMAP-Rule" id="MF_00417"/>
    </source>
</evidence>
<feature type="active site" evidence="9 10">
    <location>
        <position position="135"/>
    </location>
</feature>
<evidence type="ECO:0000256" key="12">
    <source>
        <dbReference type="SAM" id="MobiDB-lite"/>
    </source>
</evidence>
<dbReference type="InterPro" id="IPR029762">
    <property type="entry name" value="PGP-I_bact-type"/>
</dbReference>
<dbReference type="RefSeq" id="WP_212756957.1">
    <property type="nucleotide sequence ID" value="NZ_CP053069.1"/>
</dbReference>
<feature type="active site" evidence="9 11">
    <location>
        <position position="198"/>
    </location>
</feature>
<dbReference type="HAMAP" id="MF_00417">
    <property type="entry name" value="Pyrrolid_peptidase"/>
    <property type="match status" value="1"/>
</dbReference>
<keyword evidence="7 9" id="KW-0378">Hydrolase</keyword>
<evidence type="ECO:0000313" key="14">
    <source>
        <dbReference type="Proteomes" id="UP000501534"/>
    </source>
</evidence>
<dbReference type="Gene3D" id="3.40.630.20">
    <property type="entry name" value="Peptidase C15, pyroglutamyl peptidase I-like"/>
    <property type="match status" value="1"/>
</dbReference>
<evidence type="ECO:0000313" key="13">
    <source>
        <dbReference type="EMBL" id="QJR10002.1"/>
    </source>
</evidence>